<keyword evidence="3" id="KW-1185">Reference proteome</keyword>
<proteinExistence type="predicted"/>
<sequence>MVIPERLADRDQHDGRASGPRPCLRHNDYASTRLQANGNCVAFKPTESLGKNRERRYTAKRFKTVIYA</sequence>
<reference evidence="2 3" key="1">
    <citation type="submission" date="2023-08" db="EMBL/GenBank/DDBJ databases">
        <title>Genomic and mutational analysis of Pseudomonas syringae pv. tagetis EB037 pathogenicity on sunflower.</title>
        <authorList>
            <person name="Maul J.E."/>
        </authorList>
    </citation>
    <scope>NUCLEOTIDE SEQUENCE [LARGE SCALE GENOMIC DNA]</scope>
    <source>
        <strain evidence="2 3">EB037_T1</strain>
    </source>
</reference>
<evidence type="ECO:0000313" key="2">
    <source>
        <dbReference type="EMBL" id="MFH7518716.1"/>
    </source>
</evidence>
<feature type="region of interest" description="Disordered" evidence="1">
    <location>
        <begin position="1"/>
        <end position="23"/>
    </location>
</feature>
<protein>
    <submittedName>
        <fullName evidence="2">Uncharacterized protein</fullName>
    </submittedName>
</protein>
<dbReference type="Proteomes" id="UP001610657">
    <property type="component" value="Unassembled WGS sequence"/>
</dbReference>
<feature type="compositionally biased region" description="Basic and acidic residues" evidence="1">
    <location>
        <begin position="1"/>
        <end position="16"/>
    </location>
</feature>
<dbReference type="GeneID" id="96216794"/>
<dbReference type="EMBL" id="JAVCQK010000033">
    <property type="protein sequence ID" value="MFH7518716.1"/>
    <property type="molecule type" value="Genomic_DNA"/>
</dbReference>
<dbReference type="RefSeq" id="WP_054988385.1">
    <property type="nucleotide sequence ID" value="NZ_CP092923.1"/>
</dbReference>
<name>A0ABW7NUX9_9PSED</name>
<evidence type="ECO:0000313" key="3">
    <source>
        <dbReference type="Proteomes" id="UP001610657"/>
    </source>
</evidence>
<accession>A0ABW7NUX9</accession>
<organism evidence="2 3">
    <name type="scientific">Pseudomonas syringae pv. tagetis</name>
    <dbReference type="NCBI Taxonomy" id="129140"/>
    <lineage>
        <taxon>Bacteria</taxon>
        <taxon>Pseudomonadati</taxon>
        <taxon>Pseudomonadota</taxon>
        <taxon>Gammaproteobacteria</taxon>
        <taxon>Pseudomonadales</taxon>
        <taxon>Pseudomonadaceae</taxon>
        <taxon>Pseudomonas</taxon>
    </lineage>
</organism>
<gene>
    <name evidence="2" type="ORF">RA271_26580</name>
</gene>
<evidence type="ECO:0000256" key="1">
    <source>
        <dbReference type="SAM" id="MobiDB-lite"/>
    </source>
</evidence>
<comment type="caution">
    <text evidence="2">The sequence shown here is derived from an EMBL/GenBank/DDBJ whole genome shotgun (WGS) entry which is preliminary data.</text>
</comment>